<name>A0A7W9YIL9_9ACTN</name>
<keyword evidence="1" id="KW-0472">Membrane</keyword>
<reference evidence="2 3" key="1">
    <citation type="submission" date="2020-08" db="EMBL/GenBank/DDBJ databases">
        <title>Sequencing the genomes of 1000 actinobacteria strains.</title>
        <authorList>
            <person name="Klenk H.-P."/>
        </authorList>
    </citation>
    <scope>NUCLEOTIDE SEQUENCE [LARGE SCALE GENOMIC DNA]</scope>
    <source>
        <strain evidence="2 3">DSM 46659</strain>
    </source>
</reference>
<evidence type="ECO:0000313" key="3">
    <source>
        <dbReference type="Proteomes" id="UP000546642"/>
    </source>
</evidence>
<evidence type="ECO:0000313" key="2">
    <source>
        <dbReference type="EMBL" id="MBB6172840.1"/>
    </source>
</evidence>
<dbReference type="RefSeq" id="WP_184076075.1">
    <property type="nucleotide sequence ID" value="NZ_JACHDS010000001.1"/>
</dbReference>
<sequence length="78" mass="7894">MDVERIVMAAAAAVVVFAVIGLVGYTIHRLTHAGDGAGRGATLRVTAVAIVGVIGAITGLVYGFPPVIEAFGVFLGQE</sequence>
<keyword evidence="1" id="KW-1133">Transmembrane helix</keyword>
<evidence type="ECO:0000256" key="1">
    <source>
        <dbReference type="SAM" id="Phobius"/>
    </source>
</evidence>
<feature type="transmembrane region" description="Helical" evidence="1">
    <location>
        <begin position="6"/>
        <end position="25"/>
    </location>
</feature>
<protein>
    <submittedName>
        <fullName evidence="2">Preprotein translocase subunit Sss1</fullName>
    </submittedName>
</protein>
<proteinExistence type="predicted"/>
<dbReference type="Proteomes" id="UP000546642">
    <property type="component" value="Unassembled WGS sequence"/>
</dbReference>
<dbReference type="AlphaFoldDB" id="A0A7W9YIL9"/>
<gene>
    <name evidence="2" type="ORF">HNR23_002900</name>
</gene>
<organism evidence="2 3">
    <name type="scientific">Nocardiopsis mwathae</name>
    <dbReference type="NCBI Taxonomy" id="1472723"/>
    <lineage>
        <taxon>Bacteria</taxon>
        <taxon>Bacillati</taxon>
        <taxon>Actinomycetota</taxon>
        <taxon>Actinomycetes</taxon>
        <taxon>Streptosporangiales</taxon>
        <taxon>Nocardiopsidaceae</taxon>
        <taxon>Nocardiopsis</taxon>
    </lineage>
</organism>
<feature type="transmembrane region" description="Helical" evidence="1">
    <location>
        <begin position="45"/>
        <end position="64"/>
    </location>
</feature>
<keyword evidence="3" id="KW-1185">Reference proteome</keyword>
<accession>A0A7W9YIL9</accession>
<keyword evidence="1" id="KW-0812">Transmembrane</keyword>
<comment type="caution">
    <text evidence="2">The sequence shown here is derived from an EMBL/GenBank/DDBJ whole genome shotgun (WGS) entry which is preliminary data.</text>
</comment>
<dbReference type="EMBL" id="JACHDS010000001">
    <property type="protein sequence ID" value="MBB6172840.1"/>
    <property type="molecule type" value="Genomic_DNA"/>
</dbReference>